<evidence type="ECO:0000259" key="1">
    <source>
        <dbReference type="Pfam" id="PF13577"/>
    </source>
</evidence>
<protein>
    <submittedName>
        <fullName evidence="3">Unannotated protein</fullName>
    </submittedName>
</protein>
<dbReference type="InterPro" id="IPR037401">
    <property type="entry name" value="SnoaL-like"/>
</dbReference>
<dbReference type="AlphaFoldDB" id="A0A6J7G3T7"/>
<evidence type="ECO:0000313" key="2">
    <source>
        <dbReference type="EMBL" id="CAB4618682.1"/>
    </source>
</evidence>
<feature type="domain" description="SnoaL-like" evidence="1">
    <location>
        <begin position="10"/>
        <end position="136"/>
    </location>
</feature>
<sequence>MANFSGVITVEDRLAILDMFARQSHCIDGGDAAGWAATYAVEGSFHSPTYKLTATGRAALTEFAENSNAGARSRGEQFRHHVSAIMLTPKTPTEVTSVSYLMILATTLDGTRVDRSVRMFDDLVKVEGEWLVASRTVLRDDAELQAK</sequence>
<dbReference type="EMBL" id="CAFBMO010000010">
    <property type="protein sequence ID" value="CAB4899390.1"/>
    <property type="molecule type" value="Genomic_DNA"/>
</dbReference>
<proteinExistence type="predicted"/>
<dbReference type="Pfam" id="PF13577">
    <property type="entry name" value="SnoaL_4"/>
    <property type="match status" value="1"/>
</dbReference>
<organism evidence="3">
    <name type="scientific">freshwater metagenome</name>
    <dbReference type="NCBI Taxonomy" id="449393"/>
    <lineage>
        <taxon>unclassified sequences</taxon>
        <taxon>metagenomes</taxon>
        <taxon>ecological metagenomes</taxon>
    </lineage>
</organism>
<name>A0A6J7G3T7_9ZZZZ</name>
<dbReference type="EMBL" id="CAEZVB010000018">
    <property type="protein sequence ID" value="CAB4618682.1"/>
    <property type="molecule type" value="Genomic_DNA"/>
</dbReference>
<evidence type="ECO:0000313" key="3">
    <source>
        <dbReference type="EMBL" id="CAB4899390.1"/>
    </source>
</evidence>
<gene>
    <name evidence="2" type="ORF">UFOPK1908_00583</name>
    <name evidence="3" type="ORF">UFOPK3576_00372</name>
</gene>
<dbReference type="CDD" id="cd00531">
    <property type="entry name" value="NTF2_like"/>
    <property type="match status" value="1"/>
</dbReference>
<reference evidence="3" key="1">
    <citation type="submission" date="2020-05" db="EMBL/GenBank/DDBJ databases">
        <authorList>
            <person name="Chiriac C."/>
            <person name="Salcher M."/>
            <person name="Ghai R."/>
            <person name="Kavagutti S V."/>
        </authorList>
    </citation>
    <scope>NUCLEOTIDE SEQUENCE</scope>
</reference>
<dbReference type="InterPro" id="IPR032710">
    <property type="entry name" value="NTF2-like_dom_sf"/>
</dbReference>
<dbReference type="Gene3D" id="3.10.450.50">
    <property type="match status" value="1"/>
</dbReference>
<accession>A0A6J7G3T7</accession>
<dbReference type="SUPFAM" id="SSF54427">
    <property type="entry name" value="NTF2-like"/>
    <property type="match status" value="1"/>
</dbReference>